<organism evidence="1 2">
    <name type="scientific">Chryseobacterium arthrosphaerae</name>
    <dbReference type="NCBI Taxonomy" id="651561"/>
    <lineage>
        <taxon>Bacteria</taxon>
        <taxon>Pseudomonadati</taxon>
        <taxon>Bacteroidota</taxon>
        <taxon>Flavobacteriia</taxon>
        <taxon>Flavobacteriales</taxon>
        <taxon>Weeksellaceae</taxon>
        <taxon>Chryseobacterium group</taxon>
        <taxon>Chryseobacterium</taxon>
    </lineage>
</organism>
<sequence length="577" mass="67727">MANKKHIIEFPVGRGGYWYLFWIGKVRYNNKQRKVDFYFYNKMTIDESFINNIDYNNWVVKSLPVSYLSEYGIGSVYDVMNQKLLTLPYENSYQINIDDIFRMTQNEFPLNGNKYFIRDSEKIVDRSFKYLKVIGKNRFNDRKCLLISPYTILQYLFFYNDKLITKAFSADLLSGFKLGEMKTYNGHGIDLGKKIGEIHYDASKLTKQEAVILAPYLFLKNERGIKFLRSIYSHVHEAFFNTSKGEEAVYLNIFWEFKKYSLSVCGKALHTFDPNGKKVDYLLAYRITHFTLLDQHPYTVDEIRLFPFNARDSTKDRENHDPIDVIRPMIPSTDGLSLNLTRDTVNNAPAGEFINSEEFRNPFHIPVTVEKRNKQNESYSVKHSNDDNQKDDVTREIENLSEFADSVRENIKNLIITIGNFEYFKKVIMVLKEEYLTDSNFGVKEFQQNELMTPFQFVEISYLNRFMYFVEFGNGIIGVFNKETYAQIPTEDLSLFSSEFKDYENEIKNTSKVLWSYIRNHYSRDYIAKGIVIQLGAKHDRPRKDEGSITSKEELITKAASRTAKKLYETRIISNIL</sequence>
<name>A0A3S0VKH3_9FLAO</name>
<gene>
    <name evidence="1" type="ORF">EJ377_11495</name>
</gene>
<dbReference type="AlphaFoldDB" id="A0A3S0VKH3"/>
<evidence type="ECO:0000313" key="2">
    <source>
        <dbReference type="Proteomes" id="UP000276953"/>
    </source>
</evidence>
<evidence type="ECO:0000313" key="1">
    <source>
        <dbReference type="EMBL" id="RTZ50403.1"/>
    </source>
</evidence>
<dbReference type="EMBL" id="RYFC01000001">
    <property type="protein sequence ID" value="RTZ50403.1"/>
    <property type="molecule type" value="Genomic_DNA"/>
</dbReference>
<dbReference type="Proteomes" id="UP000276953">
    <property type="component" value="Unassembled WGS sequence"/>
</dbReference>
<reference evidence="1 2" key="1">
    <citation type="submission" date="2018-12" db="EMBL/GenBank/DDBJ databases">
        <title>Draft Genome Sequence of Chryseobacterium arthrosphaerae strain ED882-96 Isolated from the Blood of a Patient with Liver Cirrhosis in Taiwan.</title>
        <authorList>
            <person name="Lin J.-N."/>
            <person name="Lai C.-H."/>
            <person name="Yang C.-H."/>
            <person name="Huang Y.-H."/>
        </authorList>
    </citation>
    <scope>NUCLEOTIDE SEQUENCE [LARGE SCALE GENOMIC DNA]</scope>
    <source>
        <strain evidence="1 2">ED882-96</strain>
    </source>
</reference>
<proteinExistence type="predicted"/>
<comment type="caution">
    <text evidence="1">The sequence shown here is derived from an EMBL/GenBank/DDBJ whole genome shotgun (WGS) entry which is preliminary data.</text>
</comment>
<protein>
    <submittedName>
        <fullName evidence="1">Uncharacterized protein</fullName>
    </submittedName>
</protein>
<accession>A0A3S0VKH3</accession>